<dbReference type="OrthoDB" id="9808866at2"/>
<feature type="region of interest" description="Disordered" evidence="1">
    <location>
        <begin position="1"/>
        <end position="34"/>
    </location>
</feature>
<gene>
    <name evidence="2" type="ORF">BDK92_3123</name>
</gene>
<sequence>MAQRSSSSRGGTATATRSRAISARTSSPSDIAQLTADQIRGQLRKRGITGISALRKDDLVQRLARAMRAEGRAGGGSARQSTGPAKRTGTAARKSSPAARKSTASARTSTASARKSTSPARKSASSARTRTASGQVSAAARQRRASPSKAAPSTAARTMERAKNAAANGIRMGRTMSRSLKYAQPISSPDQRPERPGRSLVTTSHEVIRRWARARKAKPATIAGTERDGRAGVLTFNFPGWREGGRLRQITWEQWFKTFDLRRLNFIYQEQRSDGKQSNFFKPESPDREDG</sequence>
<feature type="region of interest" description="Disordered" evidence="1">
    <location>
        <begin position="182"/>
        <end position="201"/>
    </location>
</feature>
<evidence type="ECO:0000313" key="2">
    <source>
        <dbReference type="EMBL" id="RKR88792.1"/>
    </source>
</evidence>
<reference evidence="2 3" key="1">
    <citation type="submission" date="2018-10" db="EMBL/GenBank/DDBJ databases">
        <title>Sequencing the genomes of 1000 actinobacteria strains.</title>
        <authorList>
            <person name="Klenk H.-P."/>
        </authorList>
    </citation>
    <scope>NUCLEOTIDE SEQUENCE [LARGE SCALE GENOMIC DNA]</scope>
    <source>
        <strain evidence="2 3">DSM 45175</strain>
    </source>
</reference>
<feature type="region of interest" description="Disordered" evidence="1">
    <location>
        <begin position="65"/>
        <end position="168"/>
    </location>
</feature>
<proteinExistence type="predicted"/>
<feature type="region of interest" description="Disordered" evidence="1">
    <location>
        <begin position="272"/>
        <end position="291"/>
    </location>
</feature>
<dbReference type="AlphaFoldDB" id="A0A495JKD2"/>
<name>A0A495JKD2_9ACTN</name>
<evidence type="ECO:0000313" key="3">
    <source>
        <dbReference type="Proteomes" id="UP000277671"/>
    </source>
</evidence>
<evidence type="ECO:0008006" key="4">
    <source>
        <dbReference type="Google" id="ProtNLM"/>
    </source>
</evidence>
<protein>
    <recommendedName>
        <fullName evidence="4">Rho termination factor-like protein</fullName>
    </recommendedName>
</protein>
<feature type="compositionally biased region" description="Low complexity" evidence="1">
    <location>
        <begin position="147"/>
        <end position="157"/>
    </location>
</feature>
<dbReference type="EMBL" id="RBKT01000001">
    <property type="protein sequence ID" value="RKR88792.1"/>
    <property type="molecule type" value="Genomic_DNA"/>
</dbReference>
<comment type="caution">
    <text evidence="2">The sequence shown here is derived from an EMBL/GenBank/DDBJ whole genome shotgun (WGS) entry which is preliminary data.</text>
</comment>
<keyword evidence="3" id="KW-1185">Reference proteome</keyword>
<feature type="compositionally biased region" description="Low complexity" evidence="1">
    <location>
        <begin position="90"/>
        <end position="140"/>
    </location>
</feature>
<feature type="compositionally biased region" description="Low complexity" evidence="1">
    <location>
        <begin position="1"/>
        <end position="27"/>
    </location>
</feature>
<organism evidence="2 3">
    <name type="scientific">Micromonospora pisi</name>
    <dbReference type="NCBI Taxonomy" id="589240"/>
    <lineage>
        <taxon>Bacteria</taxon>
        <taxon>Bacillati</taxon>
        <taxon>Actinomycetota</taxon>
        <taxon>Actinomycetes</taxon>
        <taxon>Micromonosporales</taxon>
        <taxon>Micromonosporaceae</taxon>
        <taxon>Micromonospora</taxon>
    </lineage>
</organism>
<accession>A0A495JKD2</accession>
<dbReference type="Proteomes" id="UP000277671">
    <property type="component" value="Unassembled WGS sequence"/>
</dbReference>
<evidence type="ECO:0000256" key="1">
    <source>
        <dbReference type="SAM" id="MobiDB-lite"/>
    </source>
</evidence>